<dbReference type="PRINTS" id="PR00606">
    <property type="entry name" value="CYTCHROMECID"/>
</dbReference>
<dbReference type="Gene3D" id="1.10.760.10">
    <property type="entry name" value="Cytochrome c-like domain"/>
    <property type="match status" value="1"/>
</dbReference>
<comment type="PTM">
    <text evidence="6">Binds 1 heme c group covalently per subunit.</text>
</comment>
<keyword evidence="1" id="KW-0813">Transport</keyword>
<feature type="binding site" description="covalent" evidence="6">
    <location>
        <position position="131"/>
    </location>
    <ligand>
        <name>heme c</name>
        <dbReference type="ChEBI" id="CHEBI:61717"/>
    </ligand>
</feature>
<dbReference type="Pfam" id="PF00034">
    <property type="entry name" value="Cytochrom_C"/>
    <property type="match status" value="1"/>
</dbReference>
<protein>
    <submittedName>
        <fullName evidence="9">C-type cytochrome</fullName>
    </submittedName>
</protein>
<evidence type="ECO:0000256" key="3">
    <source>
        <dbReference type="ARBA" id="ARBA00022723"/>
    </source>
</evidence>
<keyword evidence="4" id="KW-0249">Electron transport</keyword>
<dbReference type="GO" id="GO:0005506">
    <property type="term" value="F:iron ion binding"/>
    <property type="evidence" value="ECO:0007669"/>
    <property type="project" value="InterPro"/>
</dbReference>
<dbReference type="GO" id="GO:0020037">
    <property type="term" value="F:heme binding"/>
    <property type="evidence" value="ECO:0007669"/>
    <property type="project" value="InterPro"/>
</dbReference>
<dbReference type="GO" id="GO:0009055">
    <property type="term" value="F:electron transfer activity"/>
    <property type="evidence" value="ECO:0007669"/>
    <property type="project" value="InterPro"/>
</dbReference>
<name>A0A4Q1CZN3_9BACT</name>
<keyword evidence="10" id="KW-1185">Reference proteome</keyword>
<feature type="binding site" description="covalent" evidence="6">
    <location>
        <position position="82"/>
    </location>
    <ligand>
        <name>heme c</name>
        <dbReference type="ChEBI" id="CHEBI:61717"/>
    </ligand>
</feature>
<feature type="region of interest" description="Disordered" evidence="7">
    <location>
        <begin position="47"/>
        <end position="68"/>
    </location>
</feature>
<feature type="compositionally biased region" description="Basic and acidic residues" evidence="7">
    <location>
        <begin position="47"/>
        <end position="60"/>
    </location>
</feature>
<evidence type="ECO:0000256" key="1">
    <source>
        <dbReference type="ARBA" id="ARBA00022448"/>
    </source>
</evidence>
<reference evidence="9 10" key="1">
    <citation type="submission" date="2019-01" db="EMBL/GenBank/DDBJ databases">
        <title>Filimonas sp. strain TTM-71.</title>
        <authorList>
            <person name="Chen W.-M."/>
        </authorList>
    </citation>
    <scope>NUCLEOTIDE SEQUENCE [LARGE SCALE GENOMIC DNA]</scope>
    <source>
        <strain evidence="9 10">TTM-71</strain>
    </source>
</reference>
<dbReference type="Proteomes" id="UP000290545">
    <property type="component" value="Unassembled WGS sequence"/>
</dbReference>
<feature type="binding site" description="covalent" evidence="6">
    <location>
        <position position="86"/>
    </location>
    <ligand>
        <name>heme c</name>
        <dbReference type="ChEBI" id="CHEBI:61717"/>
    </ligand>
</feature>
<comment type="caution">
    <text evidence="9">The sequence shown here is derived from an EMBL/GenBank/DDBJ whole genome shotgun (WGS) entry which is preliminary data.</text>
</comment>
<evidence type="ECO:0000259" key="8">
    <source>
        <dbReference type="PROSITE" id="PS51007"/>
    </source>
</evidence>
<organism evidence="9 10">
    <name type="scientific">Filimonas effusa</name>
    <dbReference type="NCBI Taxonomy" id="2508721"/>
    <lineage>
        <taxon>Bacteria</taxon>
        <taxon>Pseudomonadati</taxon>
        <taxon>Bacteroidota</taxon>
        <taxon>Chitinophagia</taxon>
        <taxon>Chitinophagales</taxon>
        <taxon>Chitinophagaceae</taxon>
        <taxon>Filimonas</taxon>
    </lineage>
</organism>
<dbReference type="PROSITE" id="PS51007">
    <property type="entry name" value="CYTC"/>
    <property type="match status" value="1"/>
</dbReference>
<evidence type="ECO:0000313" key="10">
    <source>
        <dbReference type="Proteomes" id="UP000290545"/>
    </source>
</evidence>
<keyword evidence="5 6" id="KW-0408">Iron</keyword>
<sequence length="156" mass="16775">MTSIIKVATFCNRNSINLASLKYSALKRYLIVTALAALTAACGSSEEAKSPASEKKETKPAVDLSTNPDYQKGVKLVAGSDCLSCHSIKATLIGPSYNKIADKYESTPENVTTLATRIVKGSQGIWGQVPMTPHPVVTQADAEQMVKYILLLKTQQ</sequence>
<feature type="domain" description="Cytochrome c" evidence="8">
    <location>
        <begin position="68"/>
        <end position="153"/>
    </location>
</feature>
<evidence type="ECO:0000256" key="2">
    <source>
        <dbReference type="ARBA" id="ARBA00022617"/>
    </source>
</evidence>
<keyword evidence="3 6" id="KW-0479">Metal-binding</keyword>
<evidence type="ECO:0000256" key="5">
    <source>
        <dbReference type="ARBA" id="ARBA00023004"/>
    </source>
</evidence>
<dbReference type="EMBL" id="SDHZ01000005">
    <property type="protein sequence ID" value="RXK80853.1"/>
    <property type="molecule type" value="Genomic_DNA"/>
</dbReference>
<dbReference type="InterPro" id="IPR009056">
    <property type="entry name" value="Cyt_c-like_dom"/>
</dbReference>
<keyword evidence="2 6" id="KW-0349">Heme</keyword>
<evidence type="ECO:0000256" key="4">
    <source>
        <dbReference type="ARBA" id="ARBA00022982"/>
    </source>
</evidence>
<dbReference type="InterPro" id="IPR036909">
    <property type="entry name" value="Cyt_c-like_dom_sf"/>
</dbReference>
<evidence type="ECO:0000256" key="6">
    <source>
        <dbReference type="PIRSR" id="PIRSR602324-1"/>
    </source>
</evidence>
<dbReference type="SUPFAM" id="SSF46626">
    <property type="entry name" value="Cytochrome c"/>
    <property type="match status" value="1"/>
</dbReference>
<dbReference type="InterPro" id="IPR002324">
    <property type="entry name" value="Cyt_c_ID"/>
</dbReference>
<evidence type="ECO:0000256" key="7">
    <source>
        <dbReference type="SAM" id="MobiDB-lite"/>
    </source>
</evidence>
<accession>A0A4Q1CZN3</accession>
<dbReference type="AlphaFoldDB" id="A0A4Q1CZN3"/>
<dbReference type="OrthoDB" id="9814063at2"/>
<gene>
    <name evidence="9" type="ORF">ESB13_22115</name>
</gene>
<evidence type="ECO:0000313" key="9">
    <source>
        <dbReference type="EMBL" id="RXK80853.1"/>
    </source>
</evidence>
<proteinExistence type="predicted"/>